<evidence type="ECO:0000313" key="2">
    <source>
        <dbReference type="EMBL" id="GHC39974.1"/>
    </source>
</evidence>
<gene>
    <name evidence="2" type="ORF">GCM10007100_00300</name>
</gene>
<keyword evidence="3" id="KW-1185">Reference proteome</keyword>
<keyword evidence="1" id="KW-0472">Membrane</keyword>
<dbReference type="Proteomes" id="UP000644507">
    <property type="component" value="Unassembled WGS sequence"/>
</dbReference>
<dbReference type="EMBL" id="BMXI01000001">
    <property type="protein sequence ID" value="GHC39974.1"/>
    <property type="molecule type" value="Genomic_DNA"/>
</dbReference>
<protein>
    <submittedName>
        <fullName evidence="2">Uncharacterized protein</fullName>
    </submittedName>
</protein>
<reference evidence="2" key="1">
    <citation type="journal article" date="2014" name="Int. J. Syst. Evol. Microbiol.">
        <title>Complete genome sequence of Corynebacterium casei LMG S-19264T (=DSM 44701T), isolated from a smear-ripened cheese.</title>
        <authorList>
            <consortium name="US DOE Joint Genome Institute (JGI-PGF)"/>
            <person name="Walter F."/>
            <person name="Albersmeier A."/>
            <person name="Kalinowski J."/>
            <person name="Ruckert C."/>
        </authorList>
    </citation>
    <scope>NUCLEOTIDE SEQUENCE</scope>
    <source>
        <strain evidence="2">KCTC 12988</strain>
    </source>
</reference>
<keyword evidence="1" id="KW-0812">Transmembrane</keyword>
<comment type="caution">
    <text evidence="2">The sequence shown here is derived from an EMBL/GenBank/DDBJ whole genome shotgun (WGS) entry which is preliminary data.</text>
</comment>
<proteinExistence type="predicted"/>
<reference evidence="2" key="2">
    <citation type="submission" date="2020-09" db="EMBL/GenBank/DDBJ databases">
        <authorList>
            <person name="Sun Q."/>
            <person name="Kim S."/>
        </authorList>
    </citation>
    <scope>NUCLEOTIDE SEQUENCE</scope>
    <source>
        <strain evidence="2">KCTC 12988</strain>
    </source>
</reference>
<evidence type="ECO:0000256" key="1">
    <source>
        <dbReference type="SAM" id="Phobius"/>
    </source>
</evidence>
<accession>A0A918TC51</accession>
<evidence type="ECO:0000313" key="3">
    <source>
        <dbReference type="Proteomes" id="UP000644507"/>
    </source>
</evidence>
<organism evidence="2 3">
    <name type="scientific">Roseibacillus persicicus</name>
    <dbReference type="NCBI Taxonomy" id="454148"/>
    <lineage>
        <taxon>Bacteria</taxon>
        <taxon>Pseudomonadati</taxon>
        <taxon>Verrucomicrobiota</taxon>
        <taxon>Verrucomicrobiia</taxon>
        <taxon>Verrucomicrobiales</taxon>
        <taxon>Verrucomicrobiaceae</taxon>
        <taxon>Roseibacillus</taxon>
    </lineage>
</organism>
<keyword evidence="1" id="KW-1133">Transmembrane helix</keyword>
<feature type="transmembrane region" description="Helical" evidence="1">
    <location>
        <begin position="261"/>
        <end position="280"/>
    </location>
</feature>
<name>A0A918TC51_9BACT</name>
<dbReference type="AlphaFoldDB" id="A0A918TC51"/>
<sequence>MAEEEGEVIPDLSNWPALPTWSIEELELIRSGELELGTDLFREDVGGVSYADLFDPLPEPENIPEIPLEDEYPIVIGEEFLAPYFAGRPAGYLVDPQGMLSMQEQKDRQSFLEYHAGDSQIDLYIYLFDEKQVVPPEGEMEAIFKRHYQRGSGLSALVYYYMGDPSRSTMVMSPQVYSVVPSTAVKGALIYAKQQAQTKSEPASQLESFSTGLSIRLYWMERELAEASGNGALLSDASQDELIVVKADEEVVASVARETKALAIFGLLSFAVLVVGLWLAHRKAQRKKIHLFPEVEVKPLLSAPHAAGVGAVIHFANATLPPSVQKEQVPDYLRKM</sequence>